<keyword evidence="3" id="KW-1185">Reference proteome</keyword>
<dbReference type="Gene3D" id="3.40.30.10">
    <property type="entry name" value="Glutaredoxin"/>
    <property type="match status" value="1"/>
</dbReference>
<sequence>MNILVVVLSIITALNLLVTYGLVRRIRVHSDLLEELVGATTARALPVGTPIPAFTTHAIDGSRLADTDLRHPAAIALFAVDCPHCRTNLPDFIAYIQGAGYARDHVLAMVTTRDATDPMVEMLTPTTTLVCEPNSEGAVATAFGIQAYPTFYLTDDNGVITAATHAVRQLPNTTKPDLARP</sequence>
<dbReference type="InterPro" id="IPR000866">
    <property type="entry name" value="AhpC/TSA"/>
</dbReference>
<dbReference type="PROSITE" id="PS51352">
    <property type="entry name" value="THIOREDOXIN_2"/>
    <property type="match status" value="1"/>
</dbReference>
<name>A0A6G9YQ43_9NOCA</name>
<organism evidence="2 3">
    <name type="scientific">Nocardia arthritidis</name>
    <dbReference type="NCBI Taxonomy" id="228602"/>
    <lineage>
        <taxon>Bacteria</taxon>
        <taxon>Bacillati</taxon>
        <taxon>Actinomycetota</taxon>
        <taxon>Actinomycetes</taxon>
        <taxon>Mycobacteriales</taxon>
        <taxon>Nocardiaceae</taxon>
        <taxon>Nocardia</taxon>
    </lineage>
</organism>
<evidence type="ECO:0000313" key="2">
    <source>
        <dbReference type="EMBL" id="QIS15136.1"/>
    </source>
</evidence>
<dbReference type="GO" id="GO:0016209">
    <property type="term" value="F:antioxidant activity"/>
    <property type="evidence" value="ECO:0007669"/>
    <property type="project" value="InterPro"/>
</dbReference>
<dbReference type="RefSeq" id="WP_167477435.1">
    <property type="nucleotide sequence ID" value="NZ_CP046172.1"/>
</dbReference>
<dbReference type="SUPFAM" id="SSF52833">
    <property type="entry name" value="Thioredoxin-like"/>
    <property type="match status" value="1"/>
</dbReference>
<protein>
    <submittedName>
        <fullName evidence="2">Redoxin domain-containing protein</fullName>
    </submittedName>
</protein>
<evidence type="ECO:0000259" key="1">
    <source>
        <dbReference type="PROSITE" id="PS51352"/>
    </source>
</evidence>
<dbReference type="Proteomes" id="UP000503540">
    <property type="component" value="Chromosome"/>
</dbReference>
<dbReference type="EMBL" id="CP046172">
    <property type="protein sequence ID" value="QIS15136.1"/>
    <property type="molecule type" value="Genomic_DNA"/>
</dbReference>
<dbReference type="Pfam" id="PF00578">
    <property type="entry name" value="AhpC-TSA"/>
    <property type="match status" value="1"/>
</dbReference>
<proteinExistence type="predicted"/>
<gene>
    <name evidence="2" type="ORF">F5544_36540</name>
</gene>
<feature type="domain" description="Thioredoxin" evidence="1">
    <location>
        <begin position="45"/>
        <end position="181"/>
    </location>
</feature>
<dbReference type="InterPro" id="IPR013766">
    <property type="entry name" value="Thioredoxin_domain"/>
</dbReference>
<dbReference type="InterPro" id="IPR036249">
    <property type="entry name" value="Thioredoxin-like_sf"/>
</dbReference>
<dbReference type="KEGG" id="nah:F5544_36540"/>
<accession>A0A6G9YQ43</accession>
<dbReference type="AlphaFoldDB" id="A0A6G9YQ43"/>
<dbReference type="GO" id="GO:0016491">
    <property type="term" value="F:oxidoreductase activity"/>
    <property type="evidence" value="ECO:0007669"/>
    <property type="project" value="InterPro"/>
</dbReference>
<evidence type="ECO:0000313" key="3">
    <source>
        <dbReference type="Proteomes" id="UP000503540"/>
    </source>
</evidence>
<reference evidence="2 3" key="1">
    <citation type="journal article" date="2019" name="ACS Chem. Biol.">
        <title>Identification and Mobilization of a Cryptic Antibiotic Biosynthesis Gene Locus from a Human-Pathogenic Nocardia Isolate.</title>
        <authorList>
            <person name="Herisse M."/>
            <person name="Ishida K."/>
            <person name="Porter J.L."/>
            <person name="Howden B."/>
            <person name="Hertweck C."/>
            <person name="Stinear T.P."/>
            <person name="Pidot S.J."/>
        </authorList>
    </citation>
    <scope>NUCLEOTIDE SEQUENCE [LARGE SCALE GENOMIC DNA]</scope>
    <source>
        <strain evidence="2 3">AUSMDU00012717</strain>
    </source>
</reference>